<dbReference type="CDD" id="cd00207">
    <property type="entry name" value="fer2"/>
    <property type="match status" value="1"/>
</dbReference>
<dbReference type="OrthoDB" id="9775084at2"/>
<dbReference type="Gene3D" id="1.10.150.120">
    <property type="entry name" value="[2Fe-2S]-binding domain"/>
    <property type="match status" value="1"/>
</dbReference>
<gene>
    <name evidence="6" type="ORF">CRM76_17740</name>
</gene>
<dbReference type="Proteomes" id="UP000219788">
    <property type="component" value="Unassembled WGS sequence"/>
</dbReference>
<keyword evidence="4" id="KW-0411">Iron-sulfur</keyword>
<keyword evidence="2" id="KW-0479">Metal-binding</keyword>
<evidence type="ECO:0000259" key="5">
    <source>
        <dbReference type="PROSITE" id="PS51085"/>
    </source>
</evidence>
<protein>
    <submittedName>
        <fullName evidence="6">Xanthine dehydrogenase</fullName>
    </submittedName>
</protein>
<keyword evidence="1" id="KW-0001">2Fe-2S</keyword>
<dbReference type="RefSeq" id="WP_005282492.1">
    <property type="nucleotide sequence ID" value="NZ_AP028090.1"/>
</dbReference>
<keyword evidence="3" id="KW-0408">Iron</keyword>
<dbReference type="EMBL" id="PDDV01000013">
    <property type="protein sequence ID" value="PEH73643.1"/>
    <property type="molecule type" value="Genomic_DNA"/>
</dbReference>
<name>A0A2A7U5W4_EDWTA</name>
<reference evidence="7" key="1">
    <citation type="submission" date="2017-09" db="EMBL/GenBank/DDBJ databases">
        <title>FDA dAtabase for Regulatory Grade micrObial Sequences (FDA-ARGOS): Supporting development and validation of Infectious Disease Dx tests.</title>
        <authorList>
            <person name="Goldberg B."/>
            <person name="Campos J."/>
            <person name="Tallon L."/>
            <person name="Sadzewicz L."/>
            <person name="Ott S."/>
            <person name="Zhao X."/>
            <person name="Nagaraj S."/>
            <person name="Vavikolanu K."/>
            <person name="Aluvathingal J."/>
            <person name="Nadendla S."/>
            <person name="Geyer C."/>
            <person name="Sichtig H."/>
        </authorList>
    </citation>
    <scope>NUCLEOTIDE SEQUENCE [LARGE SCALE GENOMIC DNA]</scope>
    <source>
        <strain evidence="7">FDAARGOS_370</strain>
    </source>
</reference>
<dbReference type="GO" id="GO:0046872">
    <property type="term" value="F:metal ion binding"/>
    <property type="evidence" value="ECO:0007669"/>
    <property type="project" value="UniProtKB-KW"/>
</dbReference>
<evidence type="ECO:0000313" key="6">
    <source>
        <dbReference type="EMBL" id="PEH73643.1"/>
    </source>
</evidence>
<proteinExistence type="predicted"/>
<evidence type="ECO:0000256" key="1">
    <source>
        <dbReference type="ARBA" id="ARBA00022714"/>
    </source>
</evidence>
<evidence type="ECO:0000256" key="2">
    <source>
        <dbReference type="ARBA" id="ARBA00022723"/>
    </source>
</evidence>
<accession>A0A2A7U5W4</accession>
<dbReference type="PANTHER" id="PTHR44379:SF8">
    <property type="entry name" value="XANTHINE DEHYDROGENASE IRON-SULFUR-BINDING SUBUNIT XDHC-RELATED"/>
    <property type="match status" value="1"/>
</dbReference>
<dbReference type="GO" id="GO:0016491">
    <property type="term" value="F:oxidoreductase activity"/>
    <property type="evidence" value="ECO:0007669"/>
    <property type="project" value="InterPro"/>
</dbReference>
<organism evidence="6 7">
    <name type="scientific">Edwardsiella tarda</name>
    <dbReference type="NCBI Taxonomy" id="636"/>
    <lineage>
        <taxon>Bacteria</taxon>
        <taxon>Pseudomonadati</taxon>
        <taxon>Pseudomonadota</taxon>
        <taxon>Gammaproteobacteria</taxon>
        <taxon>Enterobacterales</taxon>
        <taxon>Hafniaceae</taxon>
        <taxon>Edwardsiella</taxon>
    </lineage>
</organism>
<evidence type="ECO:0000313" key="7">
    <source>
        <dbReference type="Proteomes" id="UP000219788"/>
    </source>
</evidence>
<dbReference type="STRING" id="636.AAW15_13090"/>
<evidence type="ECO:0000256" key="4">
    <source>
        <dbReference type="ARBA" id="ARBA00023014"/>
    </source>
</evidence>
<dbReference type="SUPFAM" id="SSF54292">
    <property type="entry name" value="2Fe-2S ferredoxin-like"/>
    <property type="match status" value="1"/>
</dbReference>
<sequence length="164" mass="17423">MNVKEWVEISCQINGKCYQFCVSPAMSLLELLREHGLTSVKQGCCVGECGACSVLIDGVATDSCLYLALWADGKQIVTAEGLGKPEGLSPVQQAYVDAGAVQCGFCTPGLVVATHALLAKPRNRPLTHEEIRRGLSGNLCRCTGYQAIVRAVDACQQATDESSS</sequence>
<evidence type="ECO:0000256" key="3">
    <source>
        <dbReference type="ARBA" id="ARBA00023004"/>
    </source>
</evidence>
<comment type="caution">
    <text evidence="6">The sequence shown here is derived from an EMBL/GenBank/DDBJ whole genome shotgun (WGS) entry which is preliminary data.</text>
</comment>
<dbReference type="PROSITE" id="PS51085">
    <property type="entry name" value="2FE2S_FER_2"/>
    <property type="match status" value="1"/>
</dbReference>
<dbReference type="Gene3D" id="3.10.20.30">
    <property type="match status" value="1"/>
</dbReference>
<dbReference type="InterPro" id="IPR036010">
    <property type="entry name" value="2Fe-2S_ferredoxin-like_sf"/>
</dbReference>
<dbReference type="GO" id="GO:0051537">
    <property type="term" value="F:2 iron, 2 sulfur cluster binding"/>
    <property type="evidence" value="ECO:0007669"/>
    <property type="project" value="UniProtKB-KW"/>
</dbReference>
<dbReference type="SUPFAM" id="SSF47741">
    <property type="entry name" value="CO dehydrogenase ISP C-domain like"/>
    <property type="match status" value="1"/>
</dbReference>
<dbReference type="NCBIfam" id="NF007387">
    <property type="entry name" value="PRK09908.1"/>
    <property type="match status" value="1"/>
</dbReference>
<dbReference type="InterPro" id="IPR036884">
    <property type="entry name" value="2Fe-2S-bd_dom_sf"/>
</dbReference>
<dbReference type="PANTHER" id="PTHR44379">
    <property type="entry name" value="OXIDOREDUCTASE WITH IRON-SULFUR SUBUNIT"/>
    <property type="match status" value="1"/>
</dbReference>
<dbReference type="InterPro" id="IPR051452">
    <property type="entry name" value="Diverse_Oxidoreductases"/>
</dbReference>
<feature type="domain" description="2Fe-2S ferredoxin-type" evidence="5">
    <location>
        <begin position="7"/>
        <end position="82"/>
    </location>
</feature>
<dbReference type="InterPro" id="IPR001041">
    <property type="entry name" value="2Fe-2S_ferredoxin-type"/>
</dbReference>
<dbReference type="InterPro" id="IPR002888">
    <property type="entry name" value="2Fe-2S-bd"/>
</dbReference>
<dbReference type="AlphaFoldDB" id="A0A2A7U5W4"/>
<dbReference type="Pfam" id="PF00111">
    <property type="entry name" value="Fer2"/>
    <property type="match status" value="1"/>
</dbReference>
<dbReference type="InterPro" id="IPR012675">
    <property type="entry name" value="Beta-grasp_dom_sf"/>
</dbReference>
<dbReference type="Pfam" id="PF01799">
    <property type="entry name" value="Fer2_2"/>
    <property type="match status" value="1"/>
</dbReference>